<gene>
    <name evidence="1" type="ORF">P3X46_034148</name>
</gene>
<evidence type="ECO:0000313" key="2">
    <source>
        <dbReference type="Proteomes" id="UP001174677"/>
    </source>
</evidence>
<sequence>MSSLGPSKSKRRNAAGNRFDIGWQYGVNVDKNAKKVQCKFCEKIFNEGIFCLKHYLACIQKDVEPRISVPDDVKKQVISILVKNSELLEKKRKLIYDINGDLEDDSIEVEQA</sequence>
<dbReference type="PANTHER" id="PTHR46951:SF2">
    <property type="entry name" value="BED-TYPE DOMAIN-CONTAINING PROTEIN"/>
    <property type="match status" value="1"/>
</dbReference>
<organism evidence="1 2">
    <name type="scientific">Hevea brasiliensis</name>
    <name type="common">Para rubber tree</name>
    <name type="synonym">Siphonia brasiliensis</name>
    <dbReference type="NCBI Taxonomy" id="3981"/>
    <lineage>
        <taxon>Eukaryota</taxon>
        <taxon>Viridiplantae</taxon>
        <taxon>Streptophyta</taxon>
        <taxon>Embryophyta</taxon>
        <taxon>Tracheophyta</taxon>
        <taxon>Spermatophyta</taxon>
        <taxon>Magnoliopsida</taxon>
        <taxon>eudicotyledons</taxon>
        <taxon>Gunneridae</taxon>
        <taxon>Pentapetalae</taxon>
        <taxon>rosids</taxon>
        <taxon>fabids</taxon>
        <taxon>Malpighiales</taxon>
        <taxon>Euphorbiaceae</taxon>
        <taxon>Crotonoideae</taxon>
        <taxon>Micrandreae</taxon>
        <taxon>Hevea</taxon>
    </lineage>
</organism>
<comment type="caution">
    <text evidence="1">The sequence shown here is derived from an EMBL/GenBank/DDBJ whole genome shotgun (WGS) entry which is preliminary data.</text>
</comment>
<accession>A0ABQ9KBR9</accession>
<proteinExistence type="predicted"/>
<dbReference type="PANTHER" id="PTHR46951">
    <property type="entry name" value="BED-TYPE DOMAIN-CONTAINING PROTEIN"/>
    <property type="match status" value="1"/>
</dbReference>
<dbReference type="EMBL" id="JARPOI010000273">
    <property type="protein sequence ID" value="KAJ9129081.1"/>
    <property type="molecule type" value="Genomic_DNA"/>
</dbReference>
<feature type="non-terminal residue" evidence="1">
    <location>
        <position position="112"/>
    </location>
</feature>
<keyword evidence="2" id="KW-1185">Reference proteome</keyword>
<protein>
    <recommendedName>
        <fullName evidence="3">BED-type domain-containing protein</fullName>
    </recommendedName>
</protein>
<name>A0ABQ9KBR9_HEVBR</name>
<reference evidence="1 2" key="1">
    <citation type="journal article" date="2023" name="Plant Biotechnol. J.">
        <title>Chromosome-level wild Hevea brasiliensis genome provides new tools for genomic-assisted breeding and valuable loci to elevate rubber yield.</title>
        <authorList>
            <person name="Cheng H."/>
            <person name="Song X."/>
            <person name="Hu Y."/>
            <person name="Wu T."/>
            <person name="Yang Q."/>
            <person name="An Z."/>
            <person name="Feng S."/>
            <person name="Deng Z."/>
            <person name="Wu W."/>
            <person name="Zeng X."/>
            <person name="Tu M."/>
            <person name="Wang X."/>
            <person name="Huang H."/>
        </authorList>
    </citation>
    <scope>NUCLEOTIDE SEQUENCE [LARGE SCALE GENOMIC DNA]</scope>
    <source>
        <strain evidence="1">MT/VB/25A 57/8</strain>
    </source>
</reference>
<dbReference type="Proteomes" id="UP001174677">
    <property type="component" value="Unassembled WGS sequence"/>
</dbReference>
<evidence type="ECO:0008006" key="3">
    <source>
        <dbReference type="Google" id="ProtNLM"/>
    </source>
</evidence>
<evidence type="ECO:0000313" key="1">
    <source>
        <dbReference type="EMBL" id="KAJ9129081.1"/>
    </source>
</evidence>